<dbReference type="SUPFAM" id="SSF143880">
    <property type="entry name" value="NE0471 N-terminal domain-like"/>
    <property type="match status" value="1"/>
</dbReference>
<protein>
    <submittedName>
        <fullName evidence="1">DUF2442 domain-containing protein</fullName>
    </submittedName>
</protein>
<dbReference type="Proteomes" id="UP001430193">
    <property type="component" value="Unassembled WGS sequence"/>
</dbReference>
<dbReference type="EMBL" id="JADIKF010000040">
    <property type="protein sequence ID" value="MBM7132076.1"/>
    <property type="molecule type" value="Genomic_DNA"/>
</dbReference>
<name>A0ABS2KLQ8_9GAMM</name>
<accession>A0ABS2KLQ8</accession>
<gene>
    <name evidence="1" type="ORF">ISS99_21310</name>
</gene>
<dbReference type="InterPro" id="IPR036782">
    <property type="entry name" value="NE0471-like_N"/>
</dbReference>
<evidence type="ECO:0000313" key="1">
    <source>
        <dbReference type="EMBL" id="MBM7132076.1"/>
    </source>
</evidence>
<sequence>MCSSQVSAPHQSPGLNAYPPWRVVEVAVTTGYRLDVRFRDGTDGIVDMSAMVESEAAGVFAALRDRSVFEAVYVEAGAVTWPGNIDLAPDSLYAEIKARGRCVFSSDGLLGGTCANS</sequence>
<comment type="caution">
    <text evidence="1">The sequence shown here is derived from an EMBL/GenBank/DDBJ whole genome shotgun (WGS) entry which is preliminary data.</text>
</comment>
<reference evidence="1" key="1">
    <citation type="submission" date="2020-10" db="EMBL/GenBank/DDBJ databases">
        <title>Phylogeny of dyella-like bacteria.</title>
        <authorList>
            <person name="Fu J."/>
        </authorList>
    </citation>
    <scope>NUCLEOTIDE SEQUENCE</scope>
    <source>
        <strain evidence="1">DHON07</strain>
    </source>
</reference>
<dbReference type="Pfam" id="PF10387">
    <property type="entry name" value="DUF2442"/>
    <property type="match status" value="1"/>
</dbReference>
<proteinExistence type="predicted"/>
<evidence type="ECO:0000313" key="2">
    <source>
        <dbReference type="Proteomes" id="UP001430193"/>
    </source>
</evidence>
<dbReference type="Gene3D" id="3.30.2020.10">
    <property type="entry name" value="NE0471-like N-terminal domain"/>
    <property type="match status" value="1"/>
</dbReference>
<organism evidence="1 2">
    <name type="scientific">Dyella mobilis</name>
    <dbReference type="NCBI Taxonomy" id="1849582"/>
    <lineage>
        <taxon>Bacteria</taxon>
        <taxon>Pseudomonadati</taxon>
        <taxon>Pseudomonadota</taxon>
        <taxon>Gammaproteobacteria</taxon>
        <taxon>Lysobacterales</taxon>
        <taxon>Rhodanobacteraceae</taxon>
        <taxon>Dyella</taxon>
    </lineage>
</organism>
<dbReference type="InterPro" id="IPR018841">
    <property type="entry name" value="DUF2442"/>
</dbReference>
<keyword evidence="2" id="KW-1185">Reference proteome</keyword>